<dbReference type="SUPFAM" id="SSF101898">
    <property type="entry name" value="NHL repeat"/>
    <property type="match status" value="1"/>
</dbReference>
<dbReference type="AlphaFoldDB" id="A0A1H3P2I0"/>
<dbReference type="SUPFAM" id="SSF48452">
    <property type="entry name" value="TPR-like"/>
    <property type="match status" value="1"/>
</dbReference>
<dbReference type="PANTHER" id="PTHR24104">
    <property type="entry name" value="E3 UBIQUITIN-PROTEIN LIGASE NHLRC1-RELATED"/>
    <property type="match status" value="1"/>
</dbReference>
<proteinExistence type="predicted"/>
<feature type="chain" id="PRO_5038944730" evidence="4">
    <location>
        <begin position="22"/>
        <end position="488"/>
    </location>
</feature>
<gene>
    <name evidence="5" type="ORF">SAMN05421736_104305</name>
</gene>
<evidence type="ECO:0000256" key="2">
    <source>
        <dbReference type="PROSITE-ProRule" id="PRU00504"/>
    </source>
</evidence>
<protein>
    <submittedName>
        <fullName evidence="5">NHL repeat-containing protein</fullName>
    </submittedName>
</protein>
<keyword evidence="6" id="KW-1185">Reference proteome</keyword>
<dbReference type="InterPro" id="IPR011042">
    <property type="entry name" value="6-blade_b-propeller_TolB-like"/>
</dbReference>
<organism evidence="5 6">
    <name type="scientific">Evansella caseinilytica</name>
    <dbReference type="NCBI Taxonomy" id="1503961"/>
    <lineage>
        <taxon>Bacteria</taxon>
        <taxon>Bacillati</taxon>
        <taxon>Bacillota</taxon>
        <taxon>Bacilli</taxon>
        <taxon>Bacillales</taxon>
        <taxon>Bacillaceae</taxon>
        <taxon>Evansella</taxon>
    </lineage>
</organism>
<keyword evidence="3" id="KW-0472">Membrane</keyword>
<evidence type="ECO:0000313" key="5">
    <source>
        <dbReference type="EMBL" id="SDY95288.1"/>
    </source>
</evidence>
<dbReference type="Proteomes" id="UP000198935">
    <property type="component" value="Unassembled WGS sequence"/>
</dbReference>
<feature type="signal peptide" evidence="4">
    <location>
        <begin position="1"/>
        <end position="21"/>
    </location>
</feature>
<name>A0A1H3P2I0_9BACI</name>
<dbReference type="InterPro" id="IPR001258">
    <property type="entry name" value="NHL_repeat"/>
</dbReference>
<feature type="repeat" description="NHL" evidence="2">
    <location>
        <begin position="107"/>
        <end position="145"/>
    </location>
</feature>
<accession>A0A1H3P2I0</accession>
<keyword evidence="3" id="KW-1133">Transmembrane helix</keyword>
<reference evidence="6" key="1">
    <citation type="submission" date="2016-10" db="EMBL/GenBank/DDBJ databases">
        <authorList>
            <person name="Varghese N."/>
            <person name="Submissions S."/>
        </authorList>
    </citation>
    <scope>NUCLEOTIDE SEQUENCE [LARGE SCALE GENOMIC DNA]</scope>
    <source>
        <strain evidence="6">SP</strain>
    </source>
</reference>
<evidence type="ECO:0000256" key="3">
    <source>
        <dbReference type="SAM" id="Phobius"/>
    </source>
</evidence>
<dbReference type="Pfam" id="PF01436">
    <property type="entry name" value="NHL"/>
    <property type="match status" value="2"/>
</dbReference>
<keyword evidence="3" id="KW-0812">Transmembrane</keyword>
<feature type="repeat" description="NHL" evidence="2">
    <location>
        <begin position="66"/>
        <end position="96"/>
    </location>
</feature>
<dbReference type="CDD" id="cd05819">
    <property type="entry name" value="NHL"/>
    <property type="match status" value="1"/>
</dbReference>
<dbReference type="InterPro" id="IPR050952">
    <property type="entry name" value="TRIM-NHL_E3_ligases"/>
</dbReference>
<dbReference type="STRING" id="1503961.SAMN05421736_104305"/>
<dbReference type="PANTHER" id="PTHR24104:SF25">
    <property type="entry name" value="PROTEIN LIN-41"/>
    <property type="match status" value="1"/>
</dbReference>
<keyword evidence="1" id="KW-0677">Repeat</keyword>
<dbReference type="Gene3D" id="2.120.10.30">
    <property type="entry name" value="TolB, C-terminal domain"/>
    <property type="match status" value="2"/>
</dbReference>
<evidence type="ECO:0000256" key="4">
    <source>
        <dbReference type="SAM" id="SignalP"/>
    </source>
</evidence>
<sequence length="488" mass="54973">MKLFSPLLCFTLVFATVFTTAGFKAVSAEVPYDSYNYSYWEKAVPSAVPYKPQAIIDGRAEAYGAFQSPEDLFVTKDNDIYILDSGNNRIVVLDEAFQLRKVIDGFQNGGAADTFNNPQGIFVTGEGSIYVADTDNQRVVELTNEGELIRIINRPESDVIRAGFEYYPTKIAVDQAKRIYVVSRGVYDGIIEFDSDGVFTGFTGANKVTFNPVDYLWRVLATREQRARMSLFIPIEFNNVDVDADGFLYTTNSELNTQTPIQRLNPTGTDVIRKEGYHDIVGDLVYPHTGENAGGSTFIDISVNEYGMYSALDAKRGRIFTYDEDGNLLYIFGQLGNQTGTFRTPVAIDRLEDNILVLDKGFHRLTVFRPTEFGRLVNQAVMHYNIGNDAISAEYWEKVLRLNANYDIAYIGIGKALLMEGKNEEAMEYFLNGHSRKYYSKAYKRYRQEVMRENFGTIMGALLLFPALIIGWKAAGAVRRRRGKAVVE</sequence>
<feature type="transmembrane region" description="Helical" evidence="3">
    <location>
        <begin position="455"/>
        <end position="475"/>
    </location>
</feature>
<dbReference type="OrthoDB" id="9799230at2"/>
<evidence type="ECO:0000313" key="6">
    <source>
        <dbReference type="Proteomes" id="UP000198935"/>
    </source>
</evidence>
<keyword evidence="4" id="KW-0732">Signal</keyword>
<dbReference type="PROSITE" id="PS51125">
    <property type="entry name" value="NHL"/>
    <property type="match status" value="2"/>
</dbReference>
<dbReference type="EMBL" id="FNPI01000004">
    <property type="protein sequence ID" value="SDY95288.1"/>
    <property type="molecule type" value="Genomic_DNA"/>
</dbReference>
<evidence type="ECO:0000256" key="1">
    <source>
        <dbReference type="ARBA" id="ARBA00022737"/>
    </source>
</evidence>
<dbReference type="InterPro" id="IPR011990">
    <property type="entry name" value="TPR-like_helical_dom_sf"/>
</dbReference>
<dbReference type="GO" id="GO:0008270">
    <property type="term" value="F:zinc ion binding"/>
    <property type="evidence" value="ECO:0007669"/>
    <property type="project" value="UniProtKB-KW"/>
</dbReference>